<comment type="caution">
    <text evidence="3">The sequence shown here is derived from an EMBL/GenBank/DDBJ whole genome shotgun (WGS) entry which is preliminary data.</text>
</comment>
<dbReference type="PANTHER" id="PTHR22427:SF7">
    <property type="entry name" value="GH15728P"/>
    <property type="match status" value="1"/>
</dbReference>
<dbReference type="CDD" id="cd18490">
    <property type="entry name" value="BACK_BTBD8"/>
    <property type="match status" value="1"/>
</dbReference>
<dbReference type="SMART" id="SM00225">
    <property type="entry name" value="BTB"/>
    <property type="match status" value="2"/>
</dbReference>
<evidence type="ECO:0000256" key="1">
    <source>
        <dbReference type="SAM" id="MobiDB-lite"/>
    </source>
</evidence>
<dbReference type="Pfam" id="PF00651">
    <property type="entry name" value="BTB"/>
    <property type="match status" value="2"/>
</dbReference>
<dbReference type="InterPro" id="IPR043225">
    <property type="entry name" value="BACK_BTBD8"/>
</dbReference>
<feature type="compositionally biased region" description="Polar residues" evidence="1">
    <location>
        <begin position="205"/>
        <end position="216"/>
    </location>
</feature>
<protein>
    <submittedName>
        <fullName evidence="3">BTB/POZ domain-containing protein 8</fullName>
    </submittedName>
</protein>
<feature type="compositionally biased region" description="Low complexity" evidence="1">
    <location>
        <begin position="830"/>
        <end position="843"/>
    </location>
</feature>
<dbReference type="InterPro" id="IPR000210">
    <property type="entry name" value="BTB/POZ_dom"/>
</dbReference>
<accession>A0A2B4S0C0</accession>
<dbReference type="Pfam" id="PF26017">
    <property type="entry name" value="BACK_BTBD8"/>
    <property type="match status" value="1"/>
</dbReference>
<reference evidence="4" key="1">
    <citation type="journal article" date="2017" name="bioRxiv">
        <title>Comparative analysis of the genomes of Stylophora pistillata and Acropora digitifera provides evidence for extensive differences between species of corals.</title>
        <authorList>
            <person name="Voolstra C.R."/>
            <person name="Li Y."/>
            <person name="Liew Y.J."/>
            <person name="Baumgarten S."/>
            <person name="Zoccola D."/>
            <person name="Flot J.-F."/>
            <person name="Tambutte S."/>
            <person name="Allemand D."/>
            <person name="Aranda M."/>
        </authorList>
    </citation>
    <scope>NUCLEOTIDE SEQUENCE [LARGE SCALE GENOMIC DNA]</scope>
</reference>
<feature type="region of interest" description="Disordered" evidence="1">
    <location>
        <begin position="762"/>
        <end position="1091"/>
    </location>
</feature>
<evidence type="ECO:0000259" key="2">
    <source>
        <dbReference type="PROSITE" id="PS50097"/>
    </source>
</evidence>
<feature type="domain" description="BTB" evidence="2">
    <location>
        <begin position="393"/>
        <end position="460"/>
    </location>
</feature>
<proteinExistence type="predicted"/>
<dbReference type="OrthoDB" id="409642at2759"/>
<evidence type="ECO:0000313" key="3">
    <source>
        <dbReference type="EMBL" id="PFX22008.1"/>
    </source>
</evidence>
<feature type="compositionally biased region" description="Basic residues" evidence="1">
    <location>
        <begin position="985"/>
        <end position="994"/>
    </location>
</feature>
<dbReference type="CDD" id="cd18286">
    <property type="entry name" value="BTB2_POZ_BTBD8"/>
    <property type="match status" value="1"/>
</dbReference>
<gene>
    <name evidence="3" type="primary">BTBD8</name>
    <name evidence="3" type="ORF">AWC38_SpisGene13487</name>
</gene>
<feature type="compositionally biased region" description="Polar residues" evidence="1">
    <location>
        <begin position="804"/>
        <end position="819"/>
    </location>
</feature>
<feature type="domain" description="BTB" evidence="2">
    <location>
        <begin position="45"/>
        <end position="107"/>
    </location>
</feature>
<feature type="compositionally biased region" description="Polar residues" evidence="1">
    <location>
        <begin position="849"/>
        <end position="915"/>
    </location>
</feature>
<dbReference type="AlphaFoldDB" id="A0A2B4S0C0"/>
<dbReference type="SUPFAM" id="SSF54695">
    <property type="entry name" value="POZ domain"/>
    <property type="match status" value="2"/>
</dbReference>
<feature type="compositionally biased region" description="Polar residues" evidence="1">
    <location>
        <begin position="224"/>
        <end position="243"/>
    </location>
</feature>
<dbReference type="Proteomes" id="UP000225706">
    <property type="component" value="Unassembled WGS sequence"/>
</dbReference>
<dbReference type="EMBL" id="LSMT01000255">
    <property type="protein sequence ID" value="PFX22008.1"/>
    <property type="molecule type" value="Genomic_DNA"/>
</dbReference>
<dbReference type="PANTHER" id="PTHR22427">
    <property type="entry name" value="GH15728P"/>
    <property type="match status" value="1"/>
</dbReference>
<feature type="region of interest" description="Disordered" evidence="1">
    <location>
        <begin position="205"/>
        <end position="243"/>
    </location>
</feature>
<dbReference type="InterPro" id="IPR011333">
    <property type="entry name" value="SKP1/BTB/POZ_sf"/>
</dbReference>
<dbReference type="Gene3D" id="3.30.710.10">
    <property type="entry name" value="Potassium Channel Kv1.1, Chain A"/>
    <property type="match status" value="2"/>
</dbReference>
<evidence type="ECO:0000313" key="4">
    <source>
        <dbReference type="Proteomes" id="UP000225706"/>
    </source>
</evidence>
<sequence length="1091" mass="119730">MNSAPFLKSKAFKEREETAREKLRQAAKRDLLADLSRLFGDTSFSDVTFMINDVEFQAHAVVLRARAPIFCQHFLPRYASPVSVQTYIQINGIEASEFEKFLRSAYTQDDFKDYNGSSHPWRKENISSVVDGIDHVVESELKEDSYSCKIFENDTGRIHDKLQKNAQSEVCAGKESTVQAPMEPEEFFGSDATCTQSYCNMNGNRSGTVGDSNVMGSSEREDPSQPTDNDYQSDSKLPQASCMSNDGGIDSHLKLCDYFTVDCGDMPETDALDVNQQQHNLEANLHSSDSVDGPGNVVEEENVESNCLANGLGCDSHVTHSSCLFKNQVAEVKTTIETNYGVTSAGGRILENSFKTKRDLAPPVNEPSVDELKSCSCTLGQDLLQLLMSEVGSDVVFVVNGSKVKAHKAILCARSNYFSAMLYGDWIEGKTNEIPLIGVNYNGFMAVLKYIYGGTAHLTGDFALICDALPLVDMYGLEGLREIINCTLKIDKCHMFHKPCAECLTGVPECLEVSELFSLTELKKSCIKWMAKHFDRTMGTKGFAALPKPLQEEILAEIQRSFVVASGIEVLNQCDKLSSCTPLVKWTEPVHMAVSAVQESCLLFLTRNFFSLIDERSFHEILKGVGWSVPVLEKILFAIKRNLTIENCCDQLRAILKLQRVLKVKALEEDEECYPEEVADLVINLHNDCVKFIKSNLFKVTRSEGWKKLKLTTKREVKEGAVFSGLFDSGENLSGTRRSALSSLQTSARPSTMRAFQRVATESLARGQGRGNSVSDRSSQRSHRSRPTSGRSSQNSIGLAPTNMRPSSGRSTTVKNSVKSVRGKISSATSSDSGKRPSSSRASMPVESSGISSSLTRNYDGNLLTNSRSTQNSSASGHRGTPSKTSSAQSSHQHTATSGNSTRSLRNQNSSNARLSSAKKKSGAIRKVPLVSRPPVLKGTNRDINSTSSKRIVRDKPLSAQGCVAQTKKVKKNSKKVSENAKANKLSKKKKGMSSRKSQDLTNGSEASNEPRLRESVQATEDGISRTRKIEEFSDNNKDNGVSHKGSQGGAQSKSSEEQKQCATSTGEWTPENREEGSSLFNEAACENVSQ</sequence>
<dbReference type="STRING" id="50429.A0A2B4S0C0"/>
<feature type="compositionally biased region" description="Low complexity" evidence="1">
    <location>
        <begin position="1043"/>
        <end position="1054"/>
    </location>
</feature>
<organism evidence="3 4">
    <name type="scientific">Stylophora pistillata</name>
    <name type="common">Smooth cauliflower coral</name>
    <dbReference type="NCBI Taxonomy" id="50429"/>
    <lineage>
        <taxon>Eukaryota</taxon>
        <taxon>Metazoa</taxon>
        <taxon>Cnidaria</taxon>
        <taxon>Anthozoa</taxon>
        <taxon>Hexacorallia</taxon>
        <taxon>Scleractinia</taxon>
        <taxon>Astrocoeniina</taxon>
        <taxon>Pocilloporidae</taxon>
        <taxon>Stylophora</taxon>
    </lineage>
</organism>
<name>A0A2B4S0C0_STYPI</name>
<keyword evidence="4" id="KW-1185">Reference proteome</keyword>
<feature type="compositionally biased region" description="Basic and acidic residues" evidence="1">
    <location>
        <begin position="1023"/>
        <end position="1042"/>
    </location>
</feature>
<dbReference type="PROSITE" id="PS50097">
    <property type="entry name" value="BTB"/>
    <property type="match status" value="2"/>
</dbReference>